<proteinExistence type="predicted"/>
<keyword evidence="3" id="KW-1185">Reference proteome</keyword>
<feature type="region of interest" description="Disordered" evidence="1">
    <location>
        <begin position="213"/>
        <end position="271"/>
    </location>
</feature>
<reference evidence="2" key="1">
    <citation type="submission" date="2022-07" db="EMBL/GenBank/DDBJ databases">
        <title>Genome analysis of Parmales, a sister group of diatoms, reveals the evolutionary specialization of diatoms from phago-mixotrophs to photoautotrophs.</title>
        <authorList>
            <person name="Ban H."/>
            <person name="Sato S."/>
            <person name="Yoshikawa S."/>
            <person name="Kazumasa Y."/>
            <person name="Nakamura Y."/>
            <person name="Ichinomiya M."/>
            <person name="Saitoh K."/>
            <person name="Sato N."/>
            <person name="Blanc-Mathieu R."/>
            <person name="Endo H."/>
            <person name="Kuwata A."/>
            <person name="Ogata H."/>
        </authorList>
    </citation>
    <scope>NUCLEOTIDE SEQUENCE</scope>
</reference>
<name>A0A9W7CL15_9STRA</name>
<evidence type="ECO:0000313" key="3">
    <source>
        <dbReference type="Proteomes" id="UP001165082"/>
    </source>
</evidence>
<dbReference type="OrthoDB" id="10416236at2759"/>
<dbReference type="Proteomes" id="UP001165082">
    <property type="component" value="Unassembled WGS sequence"/>
</dbReference>
<dbReference type="EMBL" id="BRXZ01000265">
    <property type="protein sequence ID" value="GMI08422.1"/>
    <property type="molecule type" value="Genomic_DNA"/>
</dbReference>
<feature type="compositionally biased region" description="Low complexity" evidence="1">
    <location>
        <begin position="305"/>
        <end position="324"/>
    </location>
</feature>
<protein>
    <submittedName>
        <fullName evidence="2">Uncharacterized protein</fullName>
    </submittedName>
</protein>
<sequence length="726" mass="79965">MSVEKDVHAAAGQLIVLQKSPVVASKRGKKRNPDGAKKYLPFVTTKTTTKTTTKNKKVKPFGQGQTYSKRVSNPNVPYILSDGNDEEGGFFQPLDERRFFKISAEFPRPDWRILRSHDGHYKVSHRLEPTHLYTSLARARQYKETLQGRGRPQPQSHDSFVKMDYSDEDDDDFGYSNDSSGNNDRFANDSSCNNDRLANDSSCNNDRFANDSIGNNDRLANDSSGNNDRLASDSSGNNDRLASDSSGNNDRFANDSSGNNDRFANDSSGNNDRFANDSGYYSLHPGGVIGGNNPGGSSFRYPHHSSGSPPMSSVAPSSAAPPQLAPVAPLQLTTNQLPPVGEVRPTTLHSYGALVTLVSPATIVLYKGTHNTVPVSETCVDTAHRRNKIYLRFGRGRHQQVCFFKAGLIHCGCGREGLLDEWETEEGGGGGGGEVEQGEGKEEGGGKGGGGEVSGEDKAETCVRCAEFYSNEARPRGCRSKFCDSCEKLFGGMRVHFYAEAPQKRVNSERKRRRVISREEGVKGDVLIQECGPDCPECPKDFVTPIVYAPEEREDKAQGPVFGDLEEDGFVVYDLQTSYLSYEDLAKVMPPFHLHAKGTRTAKSTKAWQVIFNNEDSRLINGRAETNKSEVGSRRQMNLDVSTNPDLFRKVGPSLNMLAYSCEHMAVSFSKQLAHDEDGSIDLRVMNPVFLHTELGCPEQDAHRDWKRTACVGEALKTPPTNRLMK</sequence>
<organism evidence="2 3">
    <name type="scientific">Triparma retinervis</name>
    <dbReference type="NCBI Taxonomy" id="2557542"/>
    <lineage>
        <taxon>Eukaryota</taxon>
        <taxon>Sar</taxon>
        <taxon>Stramenopiles</taxon>
        <taxon>Ochrophyta</taxon>
        <taxon>Bolidophyceae</taxon>
        <taxon>Parmales</taxon>
        <taxon>Triparmaceae</taxon>
        <taxon>Triparma</taxon>
    </lineage>
</organism>
<feature type="compositionally biased region" description="Low complexity" evidence="1">
    <location>
        <begin position="174"/>
        <end position="184"/>
    </location>
</feature>
<accession>A0A9W7CL15</accession>
<feature type="region of interest" description="Disordered" evidence="1">
    <location>
        <begin position="285"/>
        <end position="324"/>
    </location>
</feature>
<dbReference type="AlphaFoldDB" id="A0A9W7CL15"/>
<comment type="caution">
    <text evidence="2">The sequence shown here is derived from an EMBL/GenBank/DDBJ whole genome shotgun (WGS) entry which is preliminary data.</text>
</comment>
<gene>
    <name evidence="2" type="ORF">TrRE_jg5451</name>
</gene>
<feature type="region of interest" description="Disordered" evidence="1">
    <location>
        <begin position="422"/>
        <end position="456"/>
    </location>
</feature>
<feature type="region of interest" description="Disordered" evidence="1">
    <location>
        <begin position="143"/>
        <end position="187"/>
    </location>
</feature>
<feature type="compositionally biased region" description="Polar residues" evidence="1">
    <location>
        <begin position="221"/>
        <end position="271"/>
    </location>
</feature>
<evidence type="ECO:0000313" key="2">
    <source>
        <dbReference type="EMBL" id="GMI08422.1"/>
    </source>
</evidence>
<evidence type="ECO:0000256" key="1">
    <source>
        <dbReference type="SAM" id="MobiDB-lite"/>
    </source>
</evidence>